<dbReference type="GO" id="GO:0050515">
    <property type="term" value="F:4-(cytidine 5'-diphospho)-2-C-methyl-D-erythritol kinase activity"/>
    <property type="evidence" value="ECO:0007669"/>
    <property type="project" value="UniProtKB-UniRule"/>
</dbReference>
<dbReference type="Gene3D" id="3.30.70.890">
    <property type="entry name" value="GHMP kinase, C-terminal domain"/>
    <property type="match status" value="1"/>
</dbReference>
<dbReference type="UniPathway" id="UPA00056">
    <property type="reaction ID" value="UER00094"/>
</dbReference>
<evidence type="ECO:0000256" key="5">
    <source>
        <dbReference type="ARBA" id="ARBA00022741"/>
    </source>
</evidence>
<evidence type="ECO:0000256" key="6">
    <source>
        <dbReference type="ARBA" id="ARBA00022777"/>
    </source>
</evidence>
<dbReference type="InterPro" id="IPR004424">
    <property type="entry name" value="IspE"/>
</dbReference>
<keyword evidence="6 9" id="KW-0418">Kinase</keyword>
<reference evidence="12" key="1">
    <citation type="submission" date="2020-02" db="EMBL/GenBank/DDBJ databases">
        <authorList>
            <person name="Meier V. D."/>
        </authorList>
    </citation>
    <scope>NUCLEOTIDE SEQUENCE</scope>
    <source>
        <strain evidence="12">AVDCRST_MAG74</strain>
    </source>
</reference>
<keyword evidence="4 9" id="KW-0808">Transferase</keyword>
<dbReference type="PANTHER" id="PTHR43527">
    <property type="entry name" value="4-DIPHOSPHOCYTIDYL-2-C-METHYL-D-ERYTHRITOL KINASE, CHLOROPLASTIC"/>
    <property type="match status" value="1"/>
</dbReference>
<evidence type="ECO:0000256" key="1">
    <source>
        <dbReference type="ARBA" id="ARBA00009684"/>
    </source>
</evidence>
<dbReference type="InterPro" id="IPR020568">
    <property type="entry name" value="Ribosomal_Su5_D2-typ_SF"/>
</dbReference>
<dbReference type="InterPro" id="IPR036554">
    <property type="entry name" value="GHMP_kinase_C_sf"/>
</dbReference>
<accession>A0A6J4NAJ5</accession>
<dbReference type="EC" id="2.7.1.148" evidence="2 9"/>
<proteinExistence type="inferred from homology"/>
<feature type="domain" description="GHMP kinase C-terminal" evidence="11">
    <location>
        <begin position="235"/>
        <end position="291"/>
    </location>
</feature>
<evidence type="ECO:0000256" key="3">
    <source>
        <dbReference type="ARBA" id="ARBA00017473"/>
    </source>
</evidence>
<gene>
    <name evidence="9" type="primary">ispE</name>
    <name evidence="12" type="ORF">AVDCRST_MAG74-597</name>
</gene>
<keyword evidence="5 9" id="KW-0547">Nucleotide-binding</keyword>
<dbReference type="GO" id="GO:0019288">
    <property type="term" value="P:isopentenyl diphosphate biosynthetic process, methylerythritol 4-phosphate pathway"/>
    <property type="evidence" value="ECO:0007669"/>
    <property type="project" value="UniProtKB-UniRule"/>
</dbReference>
<dbReference type="PANTHER" id="PTHR43527:SF2">
    <property type="entry name" value="4-DIPHOSPHOCYTIDYL-2-C-METHYL-D-ERYTHRITOL KINASE, CHLOROPLASTIC"/>
    <property type="match status" value="1"/>
</dbReference>
<dbReference type="InterPro" id="IPR013750">
    <property type="entry name" value="GHMP_kinase_C_dom"/>
</dbReference>
<evidence type="ECO:0000259" key="11">
    <source>
        <dbReference type="Pfam" id="PF08544"/>
    </source>
</evidence>
<comment type="similarity">
    <text evidence="1 9">Belongs to the GHMP kinase family. IspE subfamily.</text>
</comment>
<evidence type="ECO:0000313" key="12">
    <source>
        <dbReference type="EMBL" id="CAA9382164.1"/>
    </source>
</evidence>
<evidence type="ECO:0000256" key="2">
    <source>
        <dbReference type="ARBA" id="ARBA00012052"/>
    </source>
</evidence>
<name>A0A6J4NAJ5_9BACT</name>
<comment type="pathway">
    <text evidence="9">Isoprenoid biosynthesis; isopentenyl diphosphate biosynthesis via DXP pathway; isopentenyl diphosphate from 1-deoxy-D-xylulose 5-phosphate: step 3/6.</text>
</comment>
<comment type="function">
    <text evidence="9">Catalyzes the phosphorylation of the position 2 hydroxy group of 4-diphosphocytidyl-2C-methyl-D-erythritol.</text>
</comment>
<dbReference type="GO" id="GO:0005524">
    <property type="term" value="F:ATP binding"/>
    <property type="evidence" value="ECO:0007669"/>
    <property type="project" value="UniProtKB-UniRule"/>
</dbReference>
<feature type="binding site" evidence="9">
    <location>
        <begin position="114"/>
        <end position="124"/>
    </location>
    <ligand>
        <name>ATP</name>
        <dbReference type="ChEBI" id="CHEBI:30616"/>
    </ligand>
</feature>
<dbReference type="GO" id="GO:0016114">
    <property type="term" value="P:terpenoid biosynthetic process"/>
    <property type="evidence" value="ECO:0007669"/>
    <property type="project" value="UniProtKB-UniRule"/>
</dbReference>
<comment type="catalytic activity">
    <reaction evidence="9">
        <text>4-CDP-2-C-methyl-D-erythritol + ATP = 4-CDP-2-C-methyl-D-erythritol 2-phosphate + ADP + H(+)</text>
        <dbReference type="Rhea" id="RHEA:18437"/>
        <dbReference type="ChEBI" id="CHEBI:15378"/>
        <dbReference type="ChEBI" id="CHEBI:30616"/>
        <dbReference type="ChEBI" id="CHEBI:57823"/>
        <dbReference type="ChEBI" id="CHEBI:57919"/>
        <dbReference type="ChEBI" id="CHEBI:456216"/>
        <dbReference type="EC" id="2.7.1.148"/>
    </reaction>
</comment>
<dbReference type="NCBIfam" id="TIGR00154">
    <property type="entry name" value="ispE"/>
    <property type="match status" value="1"/>
</dbReference>
<dbReference type="InterPro" id="IPR006204">
    <property type="entry name" value="GHMP_kinase_N_dom"/>
</dbReference>
<organism evidence="12">
    <name type="scientific">uncultured Pyrinomonadaceae bacterium</name>
    <dbReference type="NCBI Taxonomy" id="2283094"/>
    <lineage>
        <taxon>Bacteria</taxon>
        <taxon>Pseudomonadati</taxon>
        <taxon>Acidobacteriota</taxon>
        <taxon>Blastocatellia</taxon>
        <taxon>Blastocatellales</taxon>
        <taxon>Pyrinomonadaceae</taxon>
        <taxon>environmental samples</taxon>
    </lineage>
</organism>
<sequence>MMKRTVGLLHFFSLFMLKQMPENSFTLPSFAKINLFLRVFGKRADGFHEICTIFQTVSLCDYLTFSEAQAITLTCSDDKIPIDDENLIVKAAKVLRENYAVKKGAKIHLEKHIPAPGGLGGGSSNAAVALLALVRLWNITVSFEELRAIGKTLGSDVPFFFSGGTALGTGRGTEIFPLEDFGENYILIAALKIDISTGKAFARLSAPDLTNKSSKSILQICRAEANSLYLRQTALTNDFERVIFEIEPRIGKIKEKLFSCGAKRSLLSGSGASVFGIFETDEERRNALELLQEENCRVFPVETISRLAYHNFLGFGKDFV</sequence>
<evidence type="ECO:0000256" key="8">
    <source>
        <dbReference type="ARBA" id="ARBA00032554"/>
    </source>
</evidence>
<feature type="active site" evidence="9">
    <location>
        <position position="32"/>
    </location>
</feature>
<dbReference type="PIRSF" id="PIRSF010376">
    <property type="entry name" value="IspE"/>
    <property type="match status" value="1"/>
</dbReference>
<dbReference type="HAMAP" id="MF_00061">
    <property type="entry name" value="IspE"/>
    <property type="match status" value="1"/>
</dbReference>
<keyword evidence="7 9" id="KW-0067">ATP-binding</keyword>
<dbReference type="SUPFAM" id="SSF54211">
    <property type="entry name" value="Ribosomal protein S5 domain 2-like"/>
    <property type="match status" value="1"/>
</dbReference>
<evidence type="ECO:0000259" key="10">
    <source>
        <dbReference type="Pfam" id="PF00288"/>
    </source>
</evidence>
<feature type="domain" description="GHMP kinase N-terminal" evidence="10">
    <location>
        <begin position="86"/>
        <end position="164"/>
    </location>
</feature>
<dbReference type="Pfam" id="PF08544">
    <property type="entry name" value="GHMP_kinases_C"/>
    <property type="match status" value="1"/>
</dbReference>
<feature type="active site" evidence="9">
    <location>
        <position position="156"/>
    </location>
</feature>
<evidence type="ECO:0000256" key="4">
    <source>
        <dbReference type="ARBA" id="ARBA00022679"/>
    </source>
</evidence>
<dbReference type="AlphaFoldDB" id="A0A6J4NAJ5"/>
<dbReference type="EMBL" id="CADCUR010000033">
    <property type="protein sequence ID" value="CAA9382164.1"/>
    <property type="molecule type" value="Genomic_DNA"/>
</dbReference>
<evidence type="ECO:0000256" key="7">
    <source>
        <dbReference type="ARBA" id="ARBA00022840"/>
    </source>
</evidence>
<evidence type="ECO:0000256" key="9">
    <source>
        <dbReference type="HAMAP-Rule" id="MF_00061"/>
    </source>
</evidence>
<dbReference type="SUPFAM" id="SSF55060">
    <property type="entry name" value="GHMP Kinase, C-terminal domain"/>
    <property type="match status" value="1"/>
</dbReference>
<dbReference type="InterPro" id="IPR014721">
    <property type="entry name" value="Ribsml_uS5_D2-typ_fold_subgr"/>
</dbReference>
<dbReference type="Pfam" id="PF00288">
    <property type="entry name" value="GHMP_kinases_N"/>
    <property type="match status" value="1"/>
</dbReference>
<protein>
    <recommendedName>
        <fullName evidence="3 9">4-diphosphocytidyl-2-C-methyl-D-erythritol kinase</fullName>
        <shortName evidence="9">CMK</shortName>
        <ecNumber evidence="2 9">2.7.1.148</ecNumber>
    </recommendedName>
    <alternativeName>
        <fullName evidence="8 9">4-(cytidine-5'-diphospho)-2-C-methyl-D-erythritol kinase</fullName>
    </alternativeName>
</protein>
<keyword evidence="9" id="KW-0414">Isoprene biosynthesis</keyword>
<dbReference type="Gene3D" id="3.30.230.10">
    <property type="match status" value="1"/>
</dbReference>